<feature type="region of interest" description="Disordered" evidence="2">
    <location>
        <begin position="513"/>
        <end position="532"/>
    </location>
</feature>
<feature type="region of interest" description="Disordered" evidence="2">
    <location>
        <begin position="718"/>
        <end position="741"/>
    </location>
</feature>
<reference evidence="6" key="2">
    <citation type="journal article" date="2019" name="IMA Fungus">
        <title>Genome sequencing and comparison of five Tilletia species to identify candidate genes for the detection of regulated species infecting wheat.</title>
        <authorList>
            <person name="Nguyen H.D.T."/>
            <person name="Sultana T."/>
            <person name="Kesanakurti P."/>
            <person name="Hambleton S."/>
        </authorList>
    </citation>
    <scope>NUCLEOTIDE SEQUENCE</scope>
    <source>
        <strain evidence="6">DAOMC 236416</strain>
    </source>
</reference>
<dbReference type="EMBL" id="LWDF02000030">
    <property type="protein sequence ID" value="KAE8259644.1"/>
    <property type="molecule type" value="Genomic_DNA"/>
</dbReference>
<feature type="region of interest" description="Disordered" evidence="2">
    <location>
        <begin position="832"/>
        <end position="854"/>
    </location>
</feature>
<feature type="domain" description="Transferrin receptor-like dimerisation" evidence="4">
    <location>
        <begin position="653"/>
        <end position="818"/>
    </location>
</feature>
<dbReference type="Gene3D" id="1.20.930.40">
    <property type="entry name" value="Transferrin receptor-like, dimerisation domain"/>
    <property type="match status" value="1"/>
</dbReference>
<evidence type="ECO:0000259" key="4">
    <source>
        <dbReference type="Pfam" id="PF04253"/>
    </source>
</evidence>
<evidence type="ECO:0000259" key="5">
    <source>
        <dbReference type="Pfam" id="PF04389"/>
    </source>
</evidence>
<comment type="caution">
    <text evidence="6">The sequence shown here is derived from an EMBL/GenBank/DDBJ whole genome shotgun (WGS) entry which is preliminary data.</text>
</comment>
<evidence type="ECO:0008006" key="8">
    <source>
        <dbReference type="Google" id="ProtNLM"/>
    </source>
</evidence>
<proteinExistence type="inferred from homology"/>
<dbReference type="FunFam" id="3.50.30.30:FF:000008">
    <property type="entry name" value="Glutamate carboxypeptidase 2"/>
    <property type="match status" value="1"/>
</dbReference>
<dbReference type="InterPro" id="IPR007365">
    <property type="entry name" value="TFR-like_dimer_dom"/>
</dbReference>
<dbReference type="CDD" id="cd02121">
    <property type="entry name" value="PA_GCPII_like"/>
    <property type="match status" value="1"/>
</dbReference>
<name>A0A177TGJ7_9BASI</name>
<organism evidence="6 7">
    <name type="scientific">Tilletia indica</name>
    <dbReference type="NCBI Taxonomy" id="43049"/>
    <lineage>
        <taxon>Eukaryota</taxon>
        <taxon>Fungi</taxon>
        <taxon>Dikarya</taxon>
        <taxon>Basidiomycota</taxon>
        <taxon>Ustilaginomycotina</taxon>
        <taxon>Exobasidiomycetes</taxon>
        <taxon>Tilletiales</taxon>
        <taxon>Tilletiaceae</taxon>
        <taxon>Tilletia</taxon>
    </lineage>
</organism>
<dbReference type="InterPro" id="IPR007484">
    <property type="entry name" value="Peptidase_M28"/>
</dbReference>
<dbReference type="InterPro" id="IPR003137">
    <property type="entry name" value="PA_domain"/>
</dbReference>
<feature type="domain" description="Peptidase M28" evidence="5">
    <location>
        <begin position="384"/>
        <end position="585"/>
    </location>
</feature>
<comment type="similarity">
    <text evidence="1">Belongs to the peptidase M28 family. M28B subfamily.</text>
</comment>
<dbReference type="Proteomes" id="UP000077521">
    <property type="component" value="Unassembled WGS sequence"/>
</dbReference>
<feature type="region of interest" description="Disordered" evidence="2">
    <location>
        <begin position="271"/>
        <end position="305"/>
    </location>
</feature>
<dbReference type="Gene3D" id="3.50.30.30">
    <property type="match status" value="1"/>
</dbReference>
<evidence type="ECO:0000256" key="1">
    <source>
        <dbReference type="ARBA" id="ARBA00005634"/>
    </source>
</evidence>
<dbReference type="Pfam" id="PF02225">
    <property type="entry name" value="PA"/>
    <property type="match status" value="1"/>
</dbReference>
<dbReference type="Pfam" id="PF04389">
    <property type="entry name" value="Peptidase_M28"/>
    <property type="match status" value="1"/>
</dbReference>
<dbReference type="InterPro" id="IPR046450">
    <property type="entry name" value="PA_dom_sf"/>
</dbReference>
<dbReference type="Pfam" id="PF04253">
    <property type="entry name" value="TFR_dimer"/>
    <property type="match status" value="1"/>
</dbReference>
<evidence type="ECO:0000256" key="2">
    <source>
        <dbReference type="SAM" id="MobiDB-lite"/>
    </source>
</evidence>
<dbReference type="InterPro" id="IPR036757">
    <property type="entry name" value="TFR-like_dimer_dom_sf"/>
</dbReference>
<evidence type="ECO:0000259" key="3">
    <source>
        <dbReference type="Pfam" id="PF02225"/>
    </source>
</evidence>
<reference evidence="6" key="1">
    <citation type="submission" date="2016-04" db="EMBL/GenBank/DDBJ databases">
        <authorList>
            <person name="Nguyen H.D."/>
            <person name="Samba Siva P."/>
            <person name="Cullis J."/>
            <person name="Levesque C.A."/>
            <person name="Hambleton S."/>
        </authorList>
    </citation>
    <scope>NUCLEOTIDE SEQUENCE</scope>
    <source>
        <strain evidence="6">DAOMC 236416</strain>
    </source>
</reference>
<dbReference type="SUPFAM" id="SSF52025">
    <property type="entry name" value="PA domain"/>
    <property type="match status" value="1"/>
</dbReference>
<dbReference type="GO" id="GO:0004180">
    <property type="term" value="F:carboxypeptidase activity"/>
    <property type="evidence" value="ECO:0007669"/>
    <property type="project" value="TreeGrafter"/>
</dbReference>
<dbReference type="PANTHER" id="PTHR10404:SF46">
    <property type="entry name" value="VACUOLAR PROTEIN SORTING-ASSOCIATED PROTEIN 70"/>
    <property type="match status" value="1"/>
</dbReference>
<dbReference type="SUPFAM" id="SSF53187">
    <property type="entry name" value="Zn-dependent exopeptidases"/>
    <property type="match status" value="1"/>
</dbReference>
<gene>
    <name evidence="6" type="ORF">A4X13_0g883</name>
</gene>
<feature type="compositionally biased region" description="Polar residues" evidence="2">
    <location>
        <begin position="278"/>
        <end position="287"/>
    </location>
</feature>
<sequence length="854" mass="92747">MKASSENEESGAYSRYRQHLVEHLGAFEGTAGSKEDGTASPLRSLEDRFLSVATARSAKDALQRYTATPHPAGTKASFDYAVRLLREWGQMLGAIVPAEGEDVSSYVSEAGTEQSREAMTRGCSNSDSGARARVWIDTYETLVTDPIRASMTLSKQGEAKPYWTADLKEAVISQDPTSDNGAPPYHAFSASGSVTGRLVYANQGSREDFARLASLGVDVRGSIALVRYGRNFRGLKVYEAERAGALGVLIYSDPAEDGDCVVQNGFKPYPEGPARHPTSIQRGSVRSSGCPGDPTTPGWPSYPGKNTERLKIEDADLPRIPSLPISYANAAELFKALQGHGPDATNAGVGWKGNIPGVEYSLGPSDHILSMDNIVEHNLKRMYNVYACVPGHVVNETVFVGNHRDAWSFGAADPGSGTAVLHEIVKSVGALVNPTSSRPFKPLRQLMFASWDGEEQGLAGSTEFNEDFSDWLQANVAVYHNLDIAVQGGWLSLGAVPSLIDVFERSAERLPDLRNKTNASDPGDFDKEPLEKDRSLEIRRTSPLGSGSDYTGFLMHNGIASSMAAYRRRRDDPAYMYHSNFDSFHWVDTYGDPSFRRHESMAKLVGLVVLRSASEVSLPIRTDHYAIELGRYLAQVDRALGEARNTSSADSLHLGRVRTAVERLRNVTVVLERVRQDATRAVFASSSDARSKEVETALEHLRLTNALVARFEGGFLARSSSSSSTPGGTGPSGGRKSLPGLRHRPWFRHLIVAPGRQSGYGATPFPGLMEAITLDDDDGPGRRANSSRLSTTKEKDGALAEEEAGRICEVLEALAVKLEHGLVQTGHDVEEELGKAHKNHDRGRENSGGFKARV</sequence>
<dbReference type="AlphaFoldDB" id="A0A177TGJ7"/>
<dbReference type="SUPFAM" id="SSF47672">
    <property type="entry name" value="Transferrin receptor-like dimerisation domain"/>
    <property type="match status" value="1"/>
</dbReference>
<evidence type="ECO:0000313" key="6">
    <source>
        <dbReference type="EMBL" id="KAE8259644.1"/>
    </source>
</evidence>
<keyword evidence="7" id="KW-1185">Reference proteome</keyword>
<dbReference type="FunFam" id="3.40.630.10:FF:000101">
    <property type="entry name" value="N-acetylated alpha-linked acidic dipeptidase like 1"/>
    <property type="match status" value="1"/>
</dbReference>
<dbReference type="Gene3D" id="3.40.630.10">
    <property type="entry name" value="Zn peptidases"/>
    <property type="match status" value="1"/>
</dbReference>
<feature type="domain" description="PA" evidence="3">
    <location>
        <begin position="194"/>
        <end position="263"/>
    </location>
</feature>
<dbReference type="InterPro" id="IPR039373">
    <property type="entry name" value="Peptidase_M28B"/>
</dbReference>
<dbReference type="PANTHER" id="PTHR10404">
    <property type="entry name" value="N-ACETYLATED-ALPHA-LINKED ACIDIC DIPEPTIDASE"/>
    <property type="match status" value="1"/>
</dbReference>
<evidence type="ECO:0000313" key="7">
    <source>
        <dbReference type="Proteomes" id="UP000077521"/>
    </source>
</evidence>
<protein>
    <recommendedName>
        <fullName evidence="8">PA domain-containing protein</fullName>
    </recommendedName>
</protein>
<feature type="region of interest" description="Disordered" evidence="2">
    <location>
        <begin position="772"/>
        <end position="797"/>
    </location>
</feature>
<accession>A0A177TGJ7</accession>